<comment type="caution">
    <text evidence="1">The sequence shown here is derived from an EMBL/GenBank/DDBJ whole genome shotgun (WGS) entry which is preliminary data.</text>
</comment>
<dbReference type="STRING" id="29367.CLPUN_21240"/>
<organism evidence="1 2">
    <name type="scientific">Clostridium puniceum</name>
    <dbReference type="NCBI Taxonomy" id="29367"/>
    <lineage>
        <taxon>Bacteria</taxon>
        <taxon>Bacillati</taxon>
        <taxon>Bacillota</taxon>
        <taxon>Clostridia</taxon>
        <taxon>Eubacteriales</taxon>
        <taxon>Clostridiaceae</taxon>
        <taxon>Clostridium</taxon>
    </lineage>
</organism>
<accession>A0A1S8TJR0</accession>
<dbReference type="Gene3D" id="3.40.50.150">
    <property type="entry name" value="Vaccinia Virus protein VP39"/>
    <property type="match status" value="1"/>
</dbReference>
<keyword evidence="2" id="KW-1185">Reference proteome</keyword>
<dbReference type="SUPFAM" id="SSF53335">
    <property type="entry name" value="S-adenosyl-L-methionine-dependent methyltransferases"/>
    <property type="match status" value="1"/>
</dbReference>
<sequence length="194" mass="22700">MIQKFNLKNYLEIGTYIGESINVISDICDVCYSITAPIDAPYSMKNWCKDANIPDYSERLATSKNIRHYYCDSKTFDFSSIDEKIDVYFIDGDHSYYGVYHDTKNIFENKNEDSFVIGHDFKRQGAVFNEDVILAVKNVLKQEFDNVFVTNNNICGIYIPKKYQKDFPLKKLGYSEEREELYTYDTSIRPNINK</sequence>
<evidence type="ECO:0000313" key="2">
    <source>
        <dbReference type="Proteomes" id="UP000190890"/>
    </source>
</evidence>
<reference evidence="1 2" key="1">
    <citation type="submission" date="2016-05" db="EMBL/GenBank/DDBJ databases">
        <title>Microbial solvent formation.</title>
        <authorList>
            <person name="Poehlein A."/>
            <person name="Montoya Solano J.D."/>
            <person name="Flitsch S."/>
            <person name="Krabben P."/>
            <person name="Duerre P."/>
            <person name="Daniel R."/>
        </authorList>
    </citation>
    <scope>NUCLEOTIDE SEQUENCE [LARGE SCALE GENOMIC DNA]</scope>
    <source>
        <strain evidence="1 2">DSM 2619</strain>
    </source>
</reference>
<dbReference type="EMBL" id="LZZM01000138">
    <property type="protein sequence ID" value="OOM77951.1"/>
    <property type="molecule type" value="Genomic_DNA"/>
</dbReference>
<dbReference type="Pfam" id="PF13578">
    <property type="entry name" value="Methyltransf_24"/>
    <property type="match status" value="1"/>
</dbReference>
<proteinExistence type="predicted"/>
<name>A0A1S8TJR0_9CLOT</name>
<evidence type="ECO:0000313" key="1">
    <source>
        <dbReference type="EMBL" id="OOM77951.1"/>
    </source>
</evidence>
<gene>
    <name evidence="1" type="ORF">CLPUN_21240</name>
</gene>
<evidence type="ECO:0008006" key="3">
    <source>
        <dbReference type="Google" id="ProtNLM"/>
    </source>
</evidence>
<dbReference type="Proteomes" id="UP000190890">
    <property type="component" value="Unassembled WGS sequence"/>
</dbReference>
<protein>
    <recommendedName>
        <fullName evidence="3">Methyltransferase domain protein</fullName>
    </recommendedName>
</protein>
<dbReference type="InterPro" id="IPR029063">
    <property type="entry name" value="SAM-dependent_MTases_sf"/>
</dbReference>
<dbReference type="AlphaFoldDB" id="A0A1S8TJR0"/>